<dbReference type="InterPro" id="IPR050982">
    <property type="entry name" value="Auxin_biosynth/cation_transpt"/>
</dbReference>
<dbReference type="Pfam" id="PF13450">
    <property type="entry name" value="NAD_binding_8"/>
    <property type="match status" value="1"/>
</dbReference>
<dbReference type="GO" id="GO:0050660">
    <property type="term" value="F:flavin adenine dinucleotide binding"/>
    <property type="evidence" value="ECO:0007669"/>
    <property type="project" value="TreeGrafter"/>
</dbReference>
<protein>
    <submittedName>
        <fullName evidence="2">Thioredoxin reductase</fullName>
    </submittedName>
</protein>
<dbReference type="AlphaFoldDB" id="A0A1G9V521"/>
<dbReference type="GO" id="GO:0004497">
    <property type="term" value="F:monooxygenase activity"/>
    <property type="evidence" value="ECO:0007669"/>
    <property type="project" value="TreeGrafter"/>
</dbReference>
<gene>
    <name evidence="2" type="ORF">SAMN05216360_10367</name>
</gene>
<accession>A0A1G9V521</accession>
<dbReference type="RefSeq" id="WP_167627638.1">
    <property type="nucleotide sequence ID" value="NZ_FNHS01000003.1"/>
</dbReference>
<dbReference type="Gene3D" id="3.50.50.60">
    <property type="entry name" value="FAD/NAD(P)-binding domain"/>
    <property type="match status" value="1"/>
</dbReference>
<sequence length="444" mass="46462">MIESLSRLPVAVIGAGPVGLATAAHCLERGLPVKVYEAGAAVAANVRDWGHVRLFSPWEFNIDPAARRILLATGWSEPPADGYPTGHELVEAYLAPLAAAPEVAAIVETGVRVHAIGRHGIDKVISRGRETRPFVLAATDGQGRARRDLARAVIDASGTWASPNPAGANGLPAAGEADLEDRITYRVPDVLERERGVYAGKTTLVVGGGHSAANVLLDLARLAEDAEGTVILWATRGSDLTRLYGGGANDKLAARGALGSNLRALVEGGRVRLTKGFAVTGVKPEGGKLLVEGETCCGPRVLGPVDNLVAATGQRPDLALTRDLRLDLDPWLEGARALAPLIDPNLHSCGTVYPHGHRELAHPEPGFYTAGIKSYGRAPTFLMMTGYEQVRSIVAALDGDLAAADAVQLTLPETGVCSTSRREYGCCGEPAPDPRTASCCGQAA</sequence>
<evidence type="ECO:0000313" key="3">
    <source>
        <dbReference type="Proteomes" id="UP000198704"/>
    </source>
</evidence>
<dbReference type="EMBL" id="FNHS01000003">
    <property type="protein sequence ID" value="SDM67146.1"/>
    <property type="molecule type" value="Genomic_DNA"/>
</dbReference>
<proteinExistence type="predicted"/>
<dbReference type="SUPFAM" id="SSF51905">
    <property type="entry name" value="FAD/NAD(P)-binding domain"/>
    <property type="match status" value="1"/>
</dbReference>
<keyword evidence="3" id="KW-1185">Reference proteome</keyword>
<evidence type="ECO:0000313" key="2">
    <source>
        <dbReference type="EMBL" id="SDM67146.1"/>
    </source>
</evidence>
<organism evidence="2 3">
    <name type="scientific">Methylobacterium phyllostachyos</name>
    <dbReference type="NCBI Taxonomy" id="582672"/>
    <lineage>
        <taxon>Bacteria</taxon>
        <taxon>Pseudomonadati</taxon>
        <taxon>Pseudomonadota</taxon>
        <taxon>Alphaproteobacteria</taxon>
        <taxon>Hyphomicrobiales</taxon>
        <taxon>Methylobacteriaceae</taxon>
        <taxon>Methylobacterium</taxon>
    </lineage>
</organism>
<evidence type="ECO:0000256" key="1">
    <source>
        <dbReference type="ARBA" id="ARBA00023002"/>
    </source>
</evidence>
<reference evidence="3" key="1">
    <citation type="submission" date="2016-10" db="EMBL/GenBank/DDBJ databases">
        <authorList>
            <person name="Varghese N."/>
            <person name="Submissions S."/>
        </authorList>
    </citation>
    <scope>NUCLEOTIDE SEQUENCE [LARGE SCALE GENOMIC DNA]</scope>
    <source>
        <strain evidence="3">BL47</strain>
    </source>
</reference>
<dbReference type="PRINTS" id="PR00411">
    <property type="entry name" value="PNDRDTASEI"/>
</dbReference>
<keyword evidence="1" id="KW-0560">Oxidoreductase</keyword>
<dbReference type="Proteomes" id="UP000198704">
    <property type="component" value="Unassembled WGS sequence"/>
</dbReference>
<dbReference type="PRINTS" id="PR00368">
    <property type="entry name" value="FADPNR"/>
</dbReference>
<dbReference type="PANTHER" id="PTHR43539">
    <property type="entry name" value="FLAVIN-BINDING MONOOXYGENASE-LIKE PROTEIN (AFU_ORTHOLOGUE AFUA_4G09220)"/>
    <property type="match status" value="1"/>
</dbReference>
<dbReference type="PANTHER" id="PTHR43539:SF78">
    <property type="entry name" value="FLAVIN-CONTAINING MONOOXYGENASE"/>
    <property type="match status" value="1"/>
</dbReference>
<dbReference type="STRING" id="582672.SAMN05216360_10367"/>
<name>A0A1G9V521_9HYPH</name>
<dbReference type="InterPro" id="IPR036188">
    <property type="entry name" value="FAD/NAD-bd_sf"/>
</dbReference>